<accession>A0A8J6N2T8</accession>
<evidence type="ECO:0000256" key="2">
    <source>
        <dbReference type="ARBA" id="ARBA00022803"/>
    </source>
</evidence>
<name>A0A8J6N2T8_9DELT</name>
<keyword evidence="4" id="KW-0812">Transmembrane</keyword>
<dbReference type="AlphaFoldDB" id="A0A8J6N2T8"/>
<dbReference type="Proteomes" id="UP000650524">
    <property type="component" value="Unassembled WGS sequence"/>
</dbReference>
<sequence>MMQDTGYRMKDDSIIDSWICPSGLAPCALRLKPYNIRYPFLFSLLLLLMIAACAGDQAAIIKKQKKVEALQQLGIAHAAEGNLRKGLAKLLEAVKLDPDNAELNHQIAVVLRVLGEYKLSLKYFNRALAIKPKDPETRNNLGTLYLEMGEWDKAIACFKEAVSDILYNSPQFAYN</sequence>
<dbReference type="GO" id="GO:0009279">
    <property type="term" value="C:cell outer membrane"/>
    <property type="evidence" value="ECO:0007669"/>
    <property type="project" value="TreeGrafter"/>
</dbReference>
<feature type="repeat" description="TPR" evidence="3">
    <location>
        <begin position="67"/>
        <end position="100"/>
    </location>
</feature>
<proteinExistence type="predicted"/>
<dbReference type="PANTHER" id="PTHR44858:SF1">
    <property type="entry name" value="UDP-N-ACETYLGLUCOSAMINE--PEPTIDE N-ACETYLGLUCOSAMINYLTRANSFERASE SPINDLY-RELATED"/>
    <property type="match status" value="1"/>
</dbReference>
<protein>
    <submittedName>
        <fullName evidence="5">Tetratricopeptide repeat protein</fullName>
    </submittedName>
</protein>
<dbReference type="PANTHER" id="PTHR44858">
    <property type="entry name" value="TETRATRICOPEPTIDE REPEAT PROTEIN 6"/>
    <property type="match status" value="1"/>
</dbReference>
<comment type="caution">
    <text evidence="5">The sequence shown here is derived from an EMBL/GenBank/DDBJ whole genome shotgun (WGS) entry which is preliminary data.</text>
</comment>
<dbReference type="GO" id="GO:0046813">
    <property type="term" value="P:receptor-mediated virion attachment to host cell"/>
    <property type="evidence" value="ECO:0007669"/>
    <property type="project" value="TreeGrafter"/>
</dbReference>
<keyword evidence="2 3" id="KW-0802">TPR repeat</keyword>
<keyword evidence="1" id="KW-0677">Repeat</keyword>
<evidence type="ECO:0000256" key="1">
    <source>
        <dbReference type="ARBA" id="ARBA00022737"/>
    </source>
</evidence>
<feature type="repeat" description="TPR" evidence="3">
    <location>
        <begin position="135"/>
        <end position="168"/>
    </location>
</feature>
<evidence type="ECO:0000256" key="4">
    <source>
        <dbReference type="SAM" id="Phobius"/>
    </source>
</evidence>
<dbReference type="Pfam" id="PF13424">
    <property type="entry name" value="TPR_12"/>
    <property type="match status" value="1"/>
</dbReference>
<gene>
    <name evidence="5" type="ORF">H8E19_17510</name>
</gene>
<feature type="transmembrane region" description="Helical" evidence="4">
    <location>
        <begin position="40"/>
        <end position="61"/>
    </location>
</feature>
<dbReference type="SMART" id="SM00028">
    <property type="entry name" value="TPR"/>
    <property type="match status" value="3"/>
</dbReference>
<dbReference type="PROSITE" id="PS50005">
    <property type="entry name" value="TPR"/>
    <property type="match status" value="3"/>
</dbReference>
<feature type="non-terminal residue" evidence="5">
    <location>
        <position position="175"/>
    </location>
</feature>
<reference evidence="5 6" key="1">
    <citation type="submission" date="2020-08" db="EMBL/GenBank/DDBJ databases">
        <title>Bridging the membrane lipid divide: bacteria of the FCB group superphylum have the potential to synthesize archaeal ether lipids.</title>
        <authorList>
            <person name="Villanueva L."/>
            <person name="Von Meijenfeldt F.A.B."/>
            <person name="Westbye A.B."/>
            <person name="Yadav S."/>
            <person name="Hopmans E.C."/>
            <person name="Dutilh B.E."/>
            <person name="Sinninghe Damste J.S."/>
        </authorList>
    </citation>
    <scope>NUCLEOTIDE SEQUENCE [LARGE SCALE GENOMIC DNA]</scope>
    <source>
        <strain evidence="5">NIOZ-UU27</strain>
    </source>
</reference>
<keyword evidence="4" id="KW-1133">Transmembrane helix</keyword>
<evidence type="ECO:0000256" key="3">
    <source>
        <dbReference type="PROSITE-ProRule" id="PRU00339"/>
    </source>
</evidence>
<dbReference type="InterPro" id="IPR011990">
    <property type="entry name" value="TPR-like_helical_dom_sf"/>
</dbReference>
<keyword evidence="4" id="KW-0472">Membrane</keyword>
<dbReference type="InterPro" id="IPR050498">
    <property type="entry name" value="Ycf3"/>
</dbReference>
<dbReference type="SUPFAM" id="SSF48452">
    <property type="entry name" value="TPR-like"/>
    <property type="match status" value="1"/>
</dbReference>
<evidence type="ECO:0000313" key="6">
    <source>
        <dbReference type="Proteomes" id="UP000650524"/>
    </source>
</evidence>
<dbReference type="EMBL" id="JACNJD010000358">
    <property type="protein sequence ID" value="MBC8179202.1"/>
    <property type="molecule type" value="Genomic_DNA"/>
</dbReference>
<dbReference type="Gene3D" id="1.25.40.10">
    <property type="entry name" value="Tetratricopeptide repeat domain"/>
    <property type="match status" value="1"/>
</dbReference>
<dbReference type="InterPro" id="IPR019734">
    <property type="entry name" value="TPR_rpt"/>
</dbReference>
<evidence type="ECO:0000313" key="5">
    <source>
        <dbReference type="EMBL" id="MBC8179202.1"/>
    </source>
</evidence>
<feature type="repeat" description="TPR" evidence="3">
    <location>
        <begin position="101"/>
        <end position="134"/>
    </location>
</feature>
<organism evidence="5 6">
    <name type="scientific">Candidatus Desulfacyla euxinica</name>
    <dbReference type="NCBI Taxonomy" id="2841693"/>
    <lineage>
        <taxon>Bacteria</taxon>
        <taxon>Deltaproteobacteria</taxon>
        <taxon>Candidatus Desulfacyla</taxon>
    </lineage>
</organism>